<accession>A0ABR2I3B9</accession>
<sequence>MLKTGSADDKITIKWISDGSSSSQVLLAACTSSKARIQSLRQIASDLPEPGFCSQVPALAAGQRWAKLTMLCTLTVATGRNLPALETTVVFPSLVRLVRPLIFITIAHHGTPLDLVTRRAVSSVMEKAPEESSIPLSHSPILPSFAHQFSQVGANQTFHTAQKTAHALDKVTNPPTKFLPRSCITMISGIRKQCFGPLILFAKSTETQA</sequence>
<dbReference type="PROSITE" id="PS51257">
    <property type="entry name" value="PROKAR_LIPOPROTEIN"/>
    <property type="match status" value="1"/>
</dbReference>
<evidence type="ECO:0000313" key="2">
    <source>
        <dbReference type="Proteomes" id="UP001390339"/>
    </source>
</evidence>
<evidence type="ECO:0000313" key="1">
    <source>
        <dbReference type="EMBL" id="KAK8856662.1"/>
    </source>
</evidence>
<comment type="caution">
    <text evidence="1">The sequence shown here is derived from an EMBL/GenBank/DDBJ whole genome shotgun (WGS) entry which is preliminary data.</text>
</comment>
<protein>
    <submittedName>
        <fullName evidence="1">Uncharacterized protein</fullName>
    </submittedName>
</protein>
<name>A0ABR2I3B9_9PEZI</name>
<keyword evidence="2" id="KW-1185">Reference proteome</keyword>
<dbReference type="Proteomes" id="UP001390339">
    <property type="component" value="Unassembled WGS sequence"/>
</dbReference>
<dbReference type="EMBL" id="JAPCWZ010000007">
    <property type="protein sequence ID" value="KAK8856662.1"/>
    <property type="molecule type" value="Genomic_DNA"/>
</dbReference>
<organism evidence="1 2">
    <name type="scientific">Apiospora arundinis</name>
    <dbReference type="NCBI Taxonomy" id="335852"/>
    <lineage>
        <taxon>Eukaryota</taxon>
        <taxon>Fungi</taxon>
        <taxon>Dikarya</taxon>
        <taxon>Ascomycota</taxon>
        <taxon>Pezizomycotina</taxon>
        <taxon>Sordariomycetes</taxon>
        <taxon>Xylariomycetidae</taxon>
        <taxon>Amphisphaeriales</taxon>
        <taxon>Apiosporaceae</taxon>
        <taxon>Apiospora</taxon>
    </lineage>
</organism>
<proteinExistence type="predicted"/>
<reference evidence="1 2" key="1">
    <citation type="journal article" date="2024" name="IMA Fungus">
        <title>Apiospora arundinis, a panoply of carbohydrate-active enzymes and secondary metabolites.</title>
        <authorList>
            <person name="Sorensen T."/>
            <person name="Petersen C."/>
            <person name="Muurmann A.T."/>
            <person name="Christiansen J.V."/>
            <person name="Brundto M.L."/>
            <person name="Overgaard C.K."/>
            <person name="Boysen A.T."/>
            <person name="Wollenberg R.D."/>
            <person name="Larsen T.O."/>
            <person name="Sorensen J.L."/>
            <person name="Nielsen K.L."/>
            <person name="Sondergaard T.E."/>
        </authorList>
    </citation>
    <scope>NUCLEOTIDE SEQUENCE [LARGE SCALE GENOMIC DNA]</scope>
    <source>
        <strain evidence="1 2">AAU 773</strain>
    </source>
</reference>
<gene>
    <name evidence="1" type="ORF">PGQ11_012574</name>
</gene>